<reference evidence="3 4" key="1">
    <citation type="submission" date="2021-07" db="EMBL/GenBank/DDBJ databases">
        <title>Whole Genome Sequence of Nocardia Iowensis.</title>
        <authorList>
            <person name="Lamm A."/>
            <person name="Collins-Fairclough A.M."/>
            <person name="Bunk B."/>
            <person name="Sproer C."/>
        </authorList>
    </citation>
    <scope>NUCLEOTIDE SEQUENCE [LARGE SCALE GENOMIC DNA]</scope>
    <source>
        <strain evidence="3 4">NRRL 5646</strain>
    </source>
</reference>
<name>A0ABX8RP91_NOCIO</name>
<keyword evidence="4" id="KW-1185">Reference proteome</keyword>
<evidence type="ECO:0000313" key="3">
    <source>
        <dbReference type="EMBL" id="QXN90724.1"/>
    </source>
</evidence>
<dbReference type="Proteomes" id="UP000694257">
    <property type="component" value="Chromosome"/>
</dbReference>
<proteinExistence type="predicted"/>
<sequence length="149" mass="15417">MLSKSWKTRTGAAAALALACWTASAAAEATAATTPTIKPDSAEAADPGSGSSGWRALIVTVKYTCDKDAADTVVVAAESADDEYISGVDRVAAKCDGKEQTVKVKLPTDDPMGRGWDPASKVKAAAALFKDKEKVAGEQATLTIEKPEE</sequence>
<accession>A0ABX8RP91</accession>
<dbReference type="EMBL" id="CP078145">
    <property type="protein sequence ID" value="QXN90724.1"/>
    <property type="molecule type" value="Genomic_DNA"/>
</dbReference>
<evidence type="ECO:0000256" key="1">
    <source>
        <dbReference type="SAM" id="MobiDB-lite"/>
    </source>
</evidence>
<keyword evidence="2" id="KW-0732">Signal</keyword>
<dbReference type="PROSITE" id="PS51257">
    <property type="entry name" value="PROKAR_LIPOPROTEIN"/>
    <property type="match status" value="1"/>
</dbReference>
<evidence type="ECO:0000313" key="4">
    <source>
        <dbReference type="Proteomes" id="UP000694257"/>
    </source>
</evidence>
<feature type="chain" id="PRO_5047388578" evidence="2">
    <location>
        <begin position="26"/>
        <end position="149"/>
    </location>
</feature>
<protein>
    <submittedName>
        <fullName evidence="3">Uncharacterized protein</fullName>
    </submittedName>
</protein>
<evidence type="ECO:0000256" key="2">
    <source>
        <dbReference type="SAM" id="SignalP"/>
    </source>
</evidence>
<organism evidence="3 4">
    <name type="scientific">Nocardia iowensis</name>
    <dbReference type="NCBI Taxonomy" id="204891"/>
    <lineage>
        <taxon>Bacteria</taxon>
        <taxon>Bacillati</taxon>
        <taxon>Actinomycetota</taxon>
        <taxon>Actinomycetes</taxon>
        <taxon>Mycobacteriales</taxon>
        <taxon>Nocardiaceae</taxon>
        <taxon>Nocardia</taxon>
    </lineage>
</organism>
<feature type="signal peptide" evidence="2">
    <location>
        <begin position="1"/>
        <end position="25"/>
    </location>
</feature>
<feature type="region of interest" description="Disordered" evidence="1">
    <location>
        <begin position="31"/>
        <end position="52"/>
    </location>
</feature>
<gene>
    <name evidence="3" type="ORF">KV110_35950</name>
</gene>
<dbReference type="RefSeq" id="WP_218471591.1">
    <property type="nucleotide sequence ID" value="NZ_BAABJN010000006.1"/>
</dbReference>